<dbReference type="GO" id="GO:0048471">
    <property type="term" value="C:perinuclear region of cytoplasm"/>
    <property type="evidence" value="ECO:0007669"/>
    <property type="project" value="TreeGrafter"/>
</dbReference>
<keyword evidence="3" id="KW-1185">Reference proteome</keyword>
<reference evidence="2" key="2">
    <citation type="submission" date="2023-05" db="EMBL/GenBank/DDBJ databases">
        <authorList>
            <consortium name="Lawrence Berkeley National Laboratory"/>
            <person name="Steindorff A."/>
            <person name="Hensen N."/>
            <person name="Bonometti L."/>
            <person name="Westerberg I."/>
            <person name="Brannstrom I.O."/>
            <person name="Guillou S."/>
            <person name="Cros-Aarteil S."/>
            <person name="Calhoun S."/>
            <person name="Haridas S."/>
            <person name="Kuo A."/>
            <person name="Mondo S."/>
            <person name="Pangilinan J."/>
            <person name="Riley R."/>
            <person name="Labutti K."/>
            <person name="Andreopoulos B."/>
            <person name="Lipzen A."/>
            <person name="Chen C."/>
            <person name="Yanf M."/>
            <person name="Daum C."/>
            <person name="Ng V."/>
            <person name="Clum A."/>
            <person name="Ohm R."/>
            <person name="Martin F."/>
            <person name="Silar P."/>
            <person name="Natvig D."/>
            <person name="Lalanne C."/>
            <person name="Gautier V."/>
            <person name="Ament-Velasquez S.L."/>
            <person name="Kruys A."/>
            <person name="Hutchinson M.I."/>
            <person name="Powell A.J."/>
            <person name="Barry K."/>
            <person name="Miller A.N."/>
            <person name="Grigoriev I.V."/>
            <person name="Debuchy R."/>
            <person name="Gladieux P."/>
            <person name="Thoren M.H."/>
            <person name="Johannesson H."/>
        </authorList>
    </citation>
    <scope>NUCLEOTIDE SEQUENCE</scope>
    <source>
        <strain evidence="2">CBS 757.83</strain>
    </source>
</reference>
<dbReference type="GO" id="GO:0006874">
    <property type="term" value="P:intracellular calcium ion homeostasis"/>
    <property type="evidence" value="ECO:0007669"/>
    <property type="project" value="TreeGrafter"/>
</dbReference>
<dbReference type="AlphaFoldDB" id="A0AAN6T5E7"/>
<organism evidence="2 3">
    <name type="scientific">Parathielavia hyrcaniae</name>
    <dbReference type="NCBI Taxonomy" id="113614"/>
    <lineage>
        <taxon>Eukaryota</taxon>
        <taxon>Fungi</taxon>
        <taxon>Dikarya</taxon>
        <taxon>Ascomycota</taxon>
        <taxon>Pezizomycotina</taxon>
        <taxon>Sordariomycetes</taxon>
        <taxon>Sordariomycetidae</taxon>
        <taxon>Sordariales</taxon>
        <taxon>Chaetomiaceae</taxon>
        <taxon>Parathielavia</taxon>
    </lineage>
</organism>
<dbReference type="Pfam" id="PF04818">
    <property type="entry name" value="CID"/>
    <property type="match status" value="1"/>
</dbReference>
<dbReference type="PANTHER" id="PTHR12323:SF0">
    <property type="entry name" value="CALCIUM HOMEOSTASIS ENDOPLASMIC RETICULUM PROTEIN"/>
    <property type="match status" value="1"/>
</dbReference>
<feature type="domain" description="CID" evidence="1">
    <location>
        <begin position="25"/>
        <end position="184"/>
    </location>
</feature>
<gene>
    <name evidence="2" type="ORF">N658DRAFT_392967</name>
</gene>
<dbReference type="PANTHER" id="PTHR12323">
    <property type="entry name" value="SR-RELATED CTD ASSOCIATED FACTOR 6"/>
    <property type="match status" value="1"/>
</dbReference>
<dbReference type="Proteomes" id="UP001305647">
    <property type="component" value="Unassembled WGS sequence"/>
</dbReference>
<sequence>MASAELIVAKTALSGALFRADPRPCSRDDIESVLGLVNATIAECSPSNVQRCKQWALSNLVPSSSRIPPFCKYLVALSKSFGGEKDAAALELKAGRVPSAKRRRLHVLYILNDILYHAKHRARDEGFALKLEPTLPTLVRSAASFNNCPKHIQKIQDLIGLWEENGYFARTVIQQLRAAVEEGPTPGEGGQSTDEVDSSASAVAKAAKSAPWVMPAMHGDPSTPWYDLPAGNWLPVLEPNSTRPINPSMIKPLVLAQGPADKSLVEAVKSLLVDVERIYSKEIDLDEPPPNVGRLGERVEIDELTGEIIDGDTYYGWSRAFCEKMKRRRQ</sequence>
<protein>
    <recommendedName>
        <fullName evidence="1">CID domain-containing protein</fullName>
    </recommendedName>
</protein>
<comment type="caution">
    <text evidence="2">The sequence shown here is derived from an EMBL/GenBank/DDBJ whole genome shotgun (WGS) entry which is preliminary data.</text>
</comment>
<dbReference type="Gene3D" id="1.25.40.90">
    <property type="match status" value="1"/>
</dbReference>
<name>A0AAN6T5E7_9PEZI</name>
<dbReference type="InterPro" id="IPR008942">
    <property type="entry name" value="ENTH_VHS"/>
</dbReference>
<proteinExistence type="predicted"/>
<reference evidence="2" key="1">
    <citation type="journal article" date="2023" name="Mol. Phylogenet. Evol.">
        <title>Genome-scale phylogeny and comparative genomics of the fungal order Sordariales.</title>
        <authorList>
            <person name="Hensen N."/>
            <person name="Bonometti L."/>
            <person name="Westerberg I."/>
            <person name="Brannstrom I.O."/>
            <person name="Guillou S."/>
            <person name="Cros-Aarteil S."/>
            <person name="Calhoun S."/>
            <person name="Haridas S."/>
            <person name="Kuo A."/>
            <person name="Mondo S."/>
            <person name="Pangilinan J."/>
            <person name="Riley R."/>
            <person name="LaButti K."/>
            <person name="Andreopoulos B."/>
            <person name="Lipzen A."/>
            <person name="Chen C."/>
            <person name="Yan M."/>
            <person name="Daum C."/>
            <person name="Ng V."/>
            <person name="Clum A."/>
            <person name="Steindorff A."/>
            <person name="Ohm R.A."/>
            <person name="Martin F."/>
            <person name="Silar P."/>
            <person name="Natvig D.O."/>
            <person name="Lalanne C."/>
            <person name="Gautier V."/>
            <person name="Ament-Velasquez S.L."/>
            <person name="Kruys A."/>
            <person name="Hutchinson M.I."/>
            <person name="Powell A.J."/>
            <person name="Barry K."/>
            <person name="Miller A.N."/>
            <person name="Grigoriev I.V."/>
            <person name="Debuchy R."/>
            <person name="Gladieux P."/>
            <person name="Hiltunen Thoren M."/>
            <person name="Johannesson H."/>
        </authorList>
    </citation>
    <scope>NUCLEOTIDE SEQUENCE</scope>
    <source>
        <strain evidence="2">CBS 757.83</strain>
    </source>
</reference>
<accession>A0AAN6T5E7</accession>
<evidence type="ECO:0000313" key="2">
    <source>
        <dbReference type="EMBL" id="KAK4104891.1"/>
    </source>
</evidence>
<feature type="non-terminal residue" evidence="2">
    <location>
        <position position="330"/>
    </location>
</feature>
<dbReference type="EMBL" id="MU863626">
    <property type="protein sequence ID" value="KAK4104891.1"/>
    <property type="molecule type" value="Genomic_DNA"/>
</dbReference>
<evidence type="ECO:0000313" key="3">
    <source>
        <dbReference type="Proteomes" id="UP001305647"/>
    </source>
</evidence>
<evidence type="ECO:0000259" key="1">
    <source>
        <dbReference type="PROSITE" id="PS51391"/>
    </source>
</evidence>
<dbReference type="InterPro" id="IPR006569">
    <property type="entry name" value="CID_dom"/>
</dbReference>
<dbReference type="PROSITE" id="PS51391">
    <property type="entry name" value="CID"/>
    <property type="match status" value="1"/>
</dbReference>